<dbReference type="GO" id="GO:0030145">
    <property type="term" value="F:manganese ion binding"/>
    <property type="evidence" value="ECO:0007669"/>
    <property type="project" value="UniProtKB-UniRule"/>
</dbReference>
<comment type="catalytic activity">
    <reaction evidence="8">
        <text>L-tyrosyl-[protein] + ATP = O-(5'-adenylyl)-L-tyrosyl-[protein] + diphosphate</text>
        <dbReference type="Rhea" id="RHEA:54288"/>
        <dbReference type="Rhea" id="RHEA-COMP:10136"/>
        <dbReference type="Rhea" id="RHEA-COMP:13846"/>
        <dbReference type="ChEBI" id="CHEBI:30616"/>
        <dbReference type="ChEBI" id="CHEBI:33019"/>
        <dbReference type="ChEBI" id="CHEBI:46858"/>
        <dbReference type="ChEBI" id="CHEBI:83624"/>
        <dbReference type="EC" id="2.7.7.108"/>
    </reaction>
</comment>
<keyword evidence="4 8" id="KW-0479">Metal-binding</keyword>
<dbReference type="GO" id="GO:0000287">
    <property type="term" value="F:magnesium ion binding"/>
    <property type="evidence" value="ECO:0007669"/>
    <property type="project" value="UniProtKB-UniRule"/>
</dbReference>
<dbReference type="PANTHER" id="PTHR32057:SF14">
    <property type="entry name" value="PROTEIN ADENYLYLTRANSFERASE SELO, MITOCHONDRIAL"/>
    <property type="match status" value="1"/>
</dbReference>
<dbReference type="EC" id="2.7.7.108" evidence="8"/>
<keyword evidence="3 8" id="KW-0548">Nucleotidyltransferase</keyword>
<evidence type="ECO:0000256" key="3">
    <source>
        <dbReference type="ARBA" id="ARBA00022695"/>
    </source>
</evidence>
<feature type="binding site" evidence="8">
    <location>
        <position position="129"/>
    </location>
    <ligand>
        <name>ATP</name>
        <dbReference type="ChEBI" id="CHEBI:30616"/>
    </ligand>
</feature>
<keyword evidence="2 8" id="KW-0808">Transferase</keyword>
<evidence type="ECO:0000256" key="5">
    <source>
        <dbReference type="ARBA" id="ARBA00022741"/>
    </source>
</evidence>
<dbReference type="PANTHER" id="PTHR32057">
    <property type="entry name" value="PROTEIN ADENYLYLTRANSFERASE SELO, MITOCHONDRIAL"/>
    <property type="match status" value="1"/>
</dbReference>
<feature type="binding site" evidence="8">
    <location>
        <position position="116"/>
    </location>
    <ligand>
        <name>ATP</name>
        <dbReference type="ChEBI" id="CHEBI:30616"/>
    </ligand>
</feature>
<dbReference type="EMBL" id="BQFK01000005">
    <property type="protein sequence ID" value="GJJ43704.1"/>
    <property type="molecule type" value="Genomic_DNA"/>
</dbReference>
<dbReference type="Proteomes" id="UP001205910">
    <property type="component" value="Unassembled WGS sequence"/>
</dbReference>
<feature type="binding site" evidence="8">
    <location>
        <position position="87"/>
    </location>
    <ligand>
        <name>ATP</name>
        <dbReference type="ChEBI" id="CHEBI:30616"/>
    </ligand>
</feature>
<dbReference type="InterPro" id="IPR003846">
    <property type="entry name" value="SelO"/>
</dbReference>
<comment type="caution">
    <text evidence="9">The sequence shown here is derived from an EMBL/GenBank/DDBJ whole genome shotgun (WGS) entry which is preliminary data.</text>
</comment>
<feature type="binding site" evidence="8">
    <location>
        <position position="84"/>
    </location>
    <ligand>
        <name>ATP</name>
        <dbReference type="ChEBI" id="CHEBI:30616"/>
    </ligand>
</feature>
<comment type="catalytic activity">
    <reaction evidence="8">
        <text>L-seryl-[protein] + UTP = O-(5'-uridylyl)-L-seryl-[protein] + diphosphate</text>
        <dbReference type="Rhea" id="RHEA:64604"/>
        <dbReference type="Rhea" id="RHEA-COMP:9863"/>
        <dbReference type="Rhea" id="RHEA-COMP:16635"/>
        <dbReference type="ChEBI" id="CHEBI:29999"/>
        <dbReference type="ChEBI" id="CHEBI:33019"/>
        <dbReference type="ChEBI" id="CHEBI:46398"/>
        <dbReference type="ChEBI" id="CHEBI:156051"/>
    </reaction>
</comment>
<comment type="cofactor">
    <cofactor evidence="8">
        <name>Mg(2+)</name>
        <dbReference type="ChEBI" id="CHEBI:18420"/>
    </cofactor>
    <cofactor evidence="8">
        <name>Mn(2+)</name>
        <dbReference type="ChEBI" id="CHEBI:29035"/>
    </cofactor>
</comment>
<feature type="binding site" evidence="8">
    <location>
        <position position="265"/>
    </location>
    <ligand>
        <name>Mg(2+)</name>
        <dbReference type="ChEBI" id="CHEBI:18420"/>
    </ligand>
</feature>
<feature type="active site" description="Proton acceptor" evidence="8">
    <location>
        <position position="255"/>
    </location>
</feature>
<dbReference type="GO" id="GO:0005524">
    <property type="term" value="F:ATP binding"/>
    <property type="evidence" value="ECO:0007669"/>
    <property type="project" value="UniProtKB-UniRule"/>
</dbReference>
<comment type="catalytic activity">
    <reaction evidence="8">
        <text>L-tyrosyl-[protein] + UTP = O-(5'-uridylyl)-L-tyrosyl-[protein] + diphosphate</text>
        <dbReference type="Rhea" id="RHEA:83887"/>
        <dbReference type="Rhea" id="RHEA-COMP:10136"/>
        <dbReference type="Rhea" id="RHEA-COMP:20238"/>
        <dbReference type="ChEBI" id="CHEBI:33019"/>
        <dbReference type="ChEBI" id="CHEBI:46398"/>
        <dbReference type="ChEBI" id="CHEBI:46858"/>
        <dbReference type="ChEBI" id="CHEBI:90602"/>
    </reaction>
</comment>
<dbReference type="KEGG" id="cuz:Cul05146_1432"/>
<protein>
    <recommendedName>
        <fullName evidence="8">Protein nucleotidyltransferase YdiU</fullName>
        <ecNumber evidence="8">2.7.7.-</ecNumber>
    </recommendedName>
    <alternativeName>
        <fullName evidence="8">Protein adenylyltransferase YdiU</fullName>
        <ecNumber evidence="8">2.7.7.108</ecNumber>
    </alternativeName>
    <alternativeName>
        <fullName evidence="8">Protein uridylyltransferase YdiU</fullName>
        <ecNumber evidence="8">2.7.7.-</ecNumber>
    </alternativeName>
</protein>
<comment type="catalytic activity">
    <reaction evidence="8">
        <text>L-seryl-[protein] + ATP = 3-O-(5'-adenylyl)-L-seryl-[protein] + diphosphate</text>
        <dbReference type="Rhea" id="RHEA:58120"/>
        <dbReference type="Rhea" id="RHEA-COMP:9863"/>
        <dbReference type="Rhea" id="RHEA-COMP:15073"/>
        <dbReference type="ChEBI" id="CHEBI:29999"/>
        <dbReference type="ChEBI" id="CHEBI:30616"/>
        <dbReference type="ChEBI" id="CHEBI:33019"/>
        <dbReference type="ChEBI" id="CHEBI:142516"/>
        <dbReference type="EC" id="2.7.7.108"/>
    </reaction>
</comment>
<organism evidence="9 10">
    <name type="scientific">Corynebacterium ulcerans</name>
    <dbReference type="NCBI Taxonomy" id="65058"/>
    <lineage>
        <taxon>Bacteria</taxon>
        <taxon>Bacillati</taxon>
        <taxon>Actinomycetota</taxon>
        <taxon>Actinomycetes</taxon>
        <taxon>Mycobacteriales</taxon>
        <taxon>Corynebacteriaceae</taxon>
        <taxon>Corynebacterium</taxon>
    </lineage>
</organism>
<evidence type="ECO:0000313" key="10">
    <source>
        <dbReference type="Proteomes" id="UP001205910"/>
    </source>
</evidence>
<name>A0ABD0BHM0_CORUL</name>
<dbReference type="EC" id="2.7.7.-" evidence="8"/>
<proteinExistence type="inferred from homology"/>
<dbReference type="AlphaFoldDB" id="A0ABD0BHM0"/>
<reference evidence="9 10" key="1">
    <citation type="submission" date="2021-11" db="EMBL/GenBank/DDBJ databases">
        <title>Whole genome sequences of diphtheriae toxin producing Corynebacterium ulcerans isolates from cats in Osaka, Japan.</title>
        <authorList>
            <person name="Umeda K."/>
            <person name="Hirai Y."/>
        </authorList>
    </citation>
    <scope>NUCLEOTIDE SEQUENCE [LARGE SCALE GENOMIC DNA]</scope>
    <source>
        <strain evidence="9 10">12109B-1</strain>
    </source>
</reference>
<dbReference type="HAMAP" id="MF_00692">
    <property type="entry name" value="SelO"/>
    <property type="match status" value="1"/>
</dbReference>
<feature type="binding site" evidence="8">
    <location>
        <position position="128"/>
    </location>
    <ligand>
        <name>ATP</name>
        <dbReference type="ChEBI" id="CHEBI:30616"/>
    </ligand>
</feature>
<comment type="catalytic activity">
    <reaction evidence="8">
        <text>L-histidyl-[protein] + UTP = N(tele)-(5'-uridylyl)-L-histidyl-[protein] + diphosphate</text>
        <dbReference type="Rhea" id="RHEA:83891"/>
        <dbReference type="Rhea" id="RHEA-COMP:9745"/>
        <dbReference type="Rhea" id="RHEA-COMP:20239"/>
        <dbReference type="ChEBI" id="CHEBI:29979"/>
        <dbReference type="ChEBI" id="CHEBI:33019"/>
        <dbReference type="ChEBI" id="CHEBI:46398"/>
        <dbReference type="ChEBI" id="CHEBI:233474"/>
    </reaction>
</comment>
<feature type="binding site" evidence="8">
    <location>
        <position position="86"/>
    </location>
    <ligand>
        <name>ATP</name>
        <dbReference type="ChEBI" id="CHEBI:30616"/>
    </ligand>
</feature>
<dbReference type="GO" id="GO:0070733">
    <property type="term" value="F:AMPylase activity"/>
    <property type="evidence" value="ECO:0007669"/>
    <property type="project" value="UniProtKB-EC"/>
</dbReference>
<evidence type="ECO:0000256" key="6">
    <source>
        <dbReference type="ARBA" id="ARBA00022840"/>
    </source>
</evidence>
<comment type="catalytic activity">
    <reaction evidence="8">
        <text>L-threonyl-[protein] + ATP = 3-O-(5'-adenylyl)-L-threonyl-[protein] + diphosphate</text>
        <dbReference type="Rhea" id="RHEA:54292"/>
        <dbReference type="Rhea" id="RHEA-COMP:11060"/>
        <dbReference type="Rhea" id="RHEA-COMP:13847"/>
        <dbReference type="ChEBI" id="CHEBI:30013"/>
        <dbReference type="ChEBI" id="CHEBI:30616"/>
        <dbReference type="ChEBI" id="CHEBI:33019"/>
        <dbReference type="ChEBI" id="CHEBI:138113"/>
        <dbReference type="EC" id="2.7.7.108"/>
    </reaction>
</comment>
<accession>A0ABD0BHM0</accession>
<sequence>MEIRATVVPMSHPTFLHTFAEQLPGLAVAHHPSTCLDPQLVVFNDEVGAALGITRENIYDLLHAKGHAQAYSGHQFGNFVPLLGDGRALLVGELRADRALCRETSGTPLLYDVHLKGSGPTDFSRGGDGRAVLGPMLREYLISESLHALGVPSSRSLAVLTTGETVMRGRPQPGAILVRVAPNHMRVGTLQYAALNGPEILRDTVRYASHRILAQPSDNELENARELLHQAVLSQAHLVAQWMRFGFVHGVMNTDNTTLSGYSIDFGPCAFMDTFNPQTVFSSIDQGGRYAYGQQPAIAGWNLARMAETLLPFIGMDAAREEIDSFASYYRTAWLEDMAQAVGVDPHSSDAEDLLDTLPELLTRHTADLTTFLRSLSDGTTQQKFPWANDWCTARDLCGAVPPHNPVYIPRNHLVEEALLHAERGDLSRFQRLFAATTAPFDRIDDSEDLEQPAPQDAAPYITYCGT</sequence>
<gene>
    <name evidence="8" type="primary">ydiU</name>
    <name evidence="8" type="synonym">selO</name>
    <name evidence="9" type="ORF">CULCOIPH005_18930</name>
</gene>
<feature type="binding site" evidence="8">
    <location>
        <position position="265"/>
    </location>
    <ligand>
        <name>ATP</name>
        <dbReference type="ChEBI" id="CHEBI:30616"/>
    </ligand>
</feature>
<evidence type="ECO:0000256" key="8">
    <source>
        <dbReference type="HAMAP-Rule" id="MF_00692"/>
    </source>
</evidence>
<dbReference type="Pfam" id="PF02696">
    <property type="entry name" value="SelO"/>
    <property type="match status" value="1"/>
</dbReference>
<feature type="binding site" evidence="8">
    <location>
        <position position="256"/>
    </location>
    <ligand>
        <name>Mg(2+)</name>
        <dbReference type="ChEBI" id="CHEBI:18420"/>
    </ligand>
</feature>
<comment type="function">
    <text evidence="8">Nucleotidyltransferase involved in the post-translational modification of proteins. It can catalyze the addition of adenosine monophosphate (AMP) or uridine monophosphate (UMP) to a protein, resulting in modifications known as AMPylation and UMPylation.</text>
</comment>
<feature type="binding site" evidence="8">
    <location>
        <position position="179"/>
    </location>
    <ligand>
        <name>ATP</name>
        <dbReference type="ChEBI" id="CHEBI:30616"/>
    </ligand>
</feature>
<keyword evidence="7 8" id="KW-0460">Magnesium</keyword>
<evidence type="ECO:0000313" key="9">
    <source>
        <dbReference type="EMBL" id="GJJ43704.1"/>
    </source>
</evidence>
<keyword evidence="8" id="KW-0464">Manganese</keyword>
<keyword evidence="6 8" id="KW-0067">ATP-binding</keyword>
<evidence type="ECO:0000256" key="4">
    <source>
        <dbReference type="ARBA" id="ARBA00022723"/>
    </source>
</evidence>
<comment type="similarity">
    <text evidence="1 8">Belongs to the SELO family.</text>
</comment>
<keyword evidence="5 8" id="KW-0547">Nucleotide-binding</keyword>
<evidence type="ECO:0000256" key="2">
    <source>
        <dbReference type="ARBA" id="ARBA00022679"/>
    </source>
</evidence>
<feature type="binding site" evidence="8">
    <location>
        <position position="186"/>
    </location>
    <ligand>
        <name>ATP</name>
        <dbReference type="ChEBI" id="CHEBI:30616"/>
    </ligand>
</feature>
<evidence type="ECO:0000256" key="1">
    <source>
        <dbReference type="ARBA" id="ARBA00009747"/>
    </source>
</evidence>
<evidence type="ECO:0000256" key="7">
    <source>
        <dbReference type="ARBA" id="ARBA00022842"/>
    </source>
</evidence>